<dbReference type="EMBL" id="MT747526">
    <property type="protein sequence ID" value="QNH72460.1"/>
    <property type="molecule type" value="mRNA"/>
</dbReference>
<dbReference type="InterPro" id="IPR001304">
    <property type="entry name" value="C-type_lectin-like"/>
</dbReference>
<protein>
    <submittedName>
        <fullName evidence="4">Toxin candidate TRINITY_DN17816_c0_g1_i1.p1</fullName>
    </submittedName>
</protein>
<reference evidence="4" key="1">
    <citation type="journal article" date="2020" name="Mar. Drugs">
        <title>Transcriptomic Analysis of Four Cerianthid (Cnidaria, Ceriantharia) Venoms.</title>
        <authorList>
            <person name="Klompen A.M.L."/>
            <person name="Macrander J."/>
            <person name="Reitzel A.M."/>
            <person name="Stampar S.N."/>
        </authorList>
    </citation>
    <scope>NUCLEOTIDE SEQUENCE</scope>
</reference>
<accession>A0A7G7WYX1</accession>
<dbReference type="InterPro" id="IPR050111">
    <property type="entry name" value="C-type_lectin/snaclec_domain"/>
</dbReference>
<dbReference type="AlphaFoldDB" id="A0A7G7WYX1"/>
<reference evidence="4" key="2">
    <citation type="submission" date="2020-07" db="EMBL/GenBank/DDBJ databases">
        <authorList>
            <person name="Klompen A.L."/>
            <person name="Macrander J."/>
            <person name="Reitzel A.M."/>
            <person name="Stampar S.N."/>
        </authorList>
    </citation>
    <scope>NUCLEOTIDE SEQUENCE</scope>
</reference>
<keyword evidence="1" id="KW-1015">Disulfide bond</keyword>
<proteinExistence type="evidence at transcript level"/>
<feature type="chain" id="PRO_5028954970" evidence="2">
    <location>
        <begin position="17"/>
        <end position="160"/>
    </location>
</feature>
<organism evidence="4">
    <name type="scientific">Isarachnanthus nocturnus</name>
    <dbReference type="NCBI Taxonomy" id="1240238"/>
    <lineage>
        <taxon>Eukaryota</taxon>
        <taxon>Metazoa</taxon>
        <taxon>Cnidaria</taxon>
        <taxon>Anthozoa</taxon>
        <taxon>Ceriantharia</taxon>
        <taxon>Penicillaria (in: tube anenomes)</taxon>
        <taxon>Arachnactidae</taxon>
        <taxon>Isarachnanthus</taxon>
    </lineage>
</organism>
<dbReference type="SMART" id="SM00034">
    <property type="entry name" value="CLECT"/>
    <property type="match status" value="1"/>
</dbReference>
<dbReference type="PROSITE" id="PS50041">
    <property type="entry name" value="C_TYPE_LECTIN_2"/>
    <property type="match status" value="1"/>
</dbReference>
<dbReference type="InterPro" id="IPR018378">
    <property type="entry name" value="C-type_lectin_CS"/>
</dbReference>
<dbReference type="Gene3D" id="3.10.100.10">
    <property type="entry name" value="Mannose-Binding Protein A, subunit A"/>
    <property type="match status" value="1"/>
</dbReference>
<dbReference type="InterPro" id="IPR016186">
    <property type="entry name" value="C-type_lectin-like/link_sf"/>
</dbReference>
<dbReference type="PANTHER" id="PTHR22803">
    <property type="entry name" value="MANNOSE, PHOSPHOLIPASE, LECTIN RECEPTOR RELATED"/>
    <property type="match status" value="1"/>
</dbReference>
<evidence type="ECO:0000259" key="3">
    <source>
        <dbReference type="PROSITE" id="PS50041"/>
    </source>
</evidence>
<feature type="signal peptide" evidence="2">
    <location>
        <begin position="1"/>
        <end position="16"/>
    </location>
</feature>
<dbReference type="InterPro" id="IPR016187">
    <property type="entry name" value="CTDL_fold"/>
</dbReference>
<dbReference type="SUPFAM" id="SSF56436">
    <property type="entry name" value="C-type lectin-like"/>
    <property type="match status" value="1"/>
</dbReference>
<name>A0A7G7WYX1_9CNID</name>
<dbReference type="PROSITE" id="PS00615">
    <property type="entry name" value="C_TYPE_LECTIN_1"/>
    <property type="match status" value="1"/>
</dbReference>
<feature type="domain" description="C-type lectin" evidence="3">
    <location>
        <begin position="39"/>
        <end position="149"/>
    </location>
</feature>
<sequence length="160" mass="18645">MERLYTLLLLLKMVLSFQDKSKESCVSRCCCCDAGWVEFRGFCYYFSTTVAGSWVSARKTCLSQGSDLTSVHSLEEQDFLNDWMERINESFGTAYFWNGATDKKKEGSFKWCDKTSWGYTNWLENEPNEYGEENCVEMYSSGKWNDLNCFSPGHRYICKK</sequence>
<evidence type="ECO:0000313" key="4">
    <source>
        <dbReference type="EMBL" id="QNH72460.1"/>
    </source>
</evidence>
<evidence type="ECO:0000256" key="2">
    <source>
        <dbReference type="SAM" id="SignalP"/>
    </source>
</evidence>
<dbReference type="Pfam" id="PF00059">
    <property type="entry name" value="Lectin_C"/>
    <property type="match status" value="1"/>
</dbReference>
<evidence type="ECO:0000256" key="1">
    <source>
        <dbReference type="ARBA" id="ARBA00023157"/>
    </source>
</evidence>
<keyword evidence="2" id="KW-0732">Signal</keyword>